<evidence type="ECO:0000256" key="12">
    <source>
        <dbReference type="ARBA" id="ARBA00023239"/>
    </source>
</evidence>
<comment type="catalytic activity">
    <reaction evidence="2 15">
        <text>1-(2-carboxyphenylamino)-1-deoxy-D-ribulose 5-phosphate + H(+) = (1S,2R)-1-C-(indol-3-yl)glycerol 3-phosphate + CO2 + H2O</text>
        <dbReference type="Rhea" id="RHEA:23476"/>
        <dbReference type="ChEBI" id="CHEBI:15377"/>
        <dbReference type="ChEBI" id="CHEBI:15378"/>
        <dbReference type="ChEBI" id="CHEBI:16526"/>
        <dbReference type="ChEBI" id="CHEBI:58613"/>
        <dbReference type="ChEBI" id="CHEBI:58866"/>
        <dbReference type="EC" id="4.1.1.48"/>
    </reaction>
</comment>
<dbReference type="GO" id="GO:0004640">
    <property type="term" value="F:phosphoribosylanthranilate isomerase activity"/>
    <property type="evidence" value="ECO:0007669"/>
    <property type="project" value="UniProtKB-EC"/>
</dbReference>
<dbReference type="CDD" id="cd00331">
    <property type="entry name" value="IGPS"/>
    <property type="match status" value="1"/>
</dbReference>
<feature type="domain" description="Indole-3-glycerol phosphate synthase" evidence="17">
    <location>
        <begin position="5"/>
        <end position="255"/>
    </location>
</feature>
<keyword evidence="7 15" id="KW-0028">Amino-acid biosynthesis</keyword>
<dbReference type="NCBIfam" id="NF006945">
    <property type="entry name" value="PRK09427.1"/>
    <property type="match status" value="1"/>
</dbReference>
<organism evidence="19 20">
    <name type="scientific">Alteromonas arenosi</name>
    <dbReference type="NCBI Taxonomy" id="3055817"/>
    <lineage>
        <taxon>Bacteria</taxon>
        <taxon>Pseudomonadati</taxon>
        <taxon>Pseudomonadota</taxon>
        <taxon>Gammaproteobacteria</taxon>
        <taxon>Alteromonadales</taxon>
        <taxon>Alteromonadaceae</taxon>
        <taxon>Alteromonas/Salinimonas group</taxon>
        <taxon>Alteromonas</taxon>
    </lineage>
</organism>
<evidence type="ECO:0000313" key="19">
    <source>
        <dbReference type="EMBL" id="MDM7859867.1"/>
    </source>
</evidence>
<dbReference type="InterPro" id="IPR001468">
    <property type="entry name" value="Indole-3-GlycerolPSynthase_CS"/>
</dbReference>
<evidence type="ECO:0000256" key="16">
    <source>
        <dbReference type="HAMAP-Rule" id="MF_00135"/>
    </source>
</evidence>
<dbReference type="Pfam" id="PF00697">
    <property type="entry name" value="PRAI"/>
    <property type="match status" value="1"/>
</dbReference>
<evidence type="ECO:0000256" key="5">
    <source>
        <dbReference type="ARBA" id="ARBA00007902"/>
    </source>
</evidence>
<dbReference type="HAMAP" id="MF_00134_B">
    <property type="entry name" value="IGPS_B"/>
    <property type="match status" value="1"/>
</dbReference>
<dbReference type="InterPro" id="IPR013798">
    <property type="entry name" value="Indole-3-glycerol_P_synth_dom"/>
</dbReference>
<evidence type="ECO:0000259" key="17">
    <source>
        <dbReference type="Pfam" id="PF00218"/>
    </source>
</evidence>
<evidence type="ECO:0000256" key="3">
    <source>
        <dbReference type="ARBA" id="ARBA00004664"/>
    </source>
</evidence>
<dbReference type="PROSITE" id="PS00614">
    <property type="entry name" value="IGPS"/>
    <property type="match status" value="1"/>
</dbReference>
<gene>
    <name evidence="19" type="primary">trpCF</name>
    <name evidence="15" type="synonym">trpC</name>
    <name evidence="16" type="synonym">trpF</name>
    <name evidence="19" type="ORF">QTP81_04535</name>
</gene>
<dbReference type="SUPFAM" id="SSF51366">
    <property type="entry name" value="Ribulose-phoshate binding barrel"/>
    <property type="match status" value="2"/>
</dbReference>
<dbReference type="PANTHER" id="PTHR22854">
    <property type="entry name" value="TRYPTOPHAN BIOSYNTHESIS PROTEIN"/>
    <property type="match status" value="1"/>
</dbReference>
<dbReference type="CDD" id="cd00405">
    <property type="entry name" value="PRAI"/>
    <property type="match status" value="1"/>
</dbReference>
<evidence type="ECO:0000256" key="4">
    <source>
        <dbReference type="ARBA" id="ARBA00004696"/>
    </source>
</evidence>
<evidence type="ECO:0000256" key="11">
    <source>
        <dbReference type="ARBA" id="ARBA00023235"/>
    </source>
</evidence>
<evidence type="ECO:0000259" key="18">
    <source>
        <dbReference type="Pfam" id="PF00697"/>
    </source>
</evidence>
<evidence type="ECO:0000256" key="9">
    <source>
        <dbReference type="ARBA" id="ARBA00022822"/>
    </source>
</evidence>
<comment type="caution">
    <text evidence="19">The sequence shown here is derived from an EMBL/GenBank/DDBJ whole genome shotgun (WGS) entry which is preliminary data.</text>
</comment>
<name>A0ABT7SUJ5_9ALTE</name>
<dbReference type="InterPro" id="IPR045186">
    <property type="entry name" value="Indole-3-glycerol_P_synth"/>
</dbReference>
<dbReference type="RefSeq" id="WP_289364046.1">
    <property type="nucleotide sequence ID" value="NZ_JAUCBP010000006.1"/>
</dbReference>
<comment type="similarity">
    <text evidence="15">Belongs to the TrpC family.</text>
</comment>
<dbReference type="HAMAP" id="MF_00135">
    <property type="entry name" value="PRAI"/>
    <property type="match status" value="1"/>
</dbReference>
<dbReference type="PANTHER" id="PTHR22854:SF2">
    <property type="entry name" value="INDOLE-3-GLYCEROL-PHOSPHATE SYNTHASE"/>
    <property type="match status" value="1"/>
</dbReference>
<evidence type="ECO:0000256" key="8">
    <source>
        <dbReference type="ARBA" id="ARBA00022793"/>
    </source>
</evidence>
<dbReference type="EC" id="4.1.1.48" evidence="15"/>
<dbReference type="EMBL" id="JAUCBP010000006">
    <property type="protein sequence ID" value="MDM7859867.1"/>
    <property type="molecule type" value="Genomic_DNA"/>
</dbReference>
<feature type="domain" description="N-(5'phosphoribosyl) anthranilate isomerase (PRAI)" evidence="18">
    <location>
        <begin position="260"/>
        <end position="467"/>
    </location>
</feature>
<keyword evidence="10 15" id="KW-0057">Aromatic amino acid biosynthesis</keyword>
<dbReference type="InterPro" id="IPR011060">
    <property type="entry name" value="RibuloseP-bd_barrel"/>
</dbReference>
<comment type="similarity">
    <text evidence="16">Belongs to the TrpF family.</text>
</comment>
<comment type="function">
    <text evidence="14">Bifunctional enzyme that catalyzes two sequential steps of tryptophan biosynthetic pathway. The first reaction is catalyzed by the isomerase, coded by the TrpF domain; the second reaction is catalyzed by the synthase, coded by the TrpC domain.</text>
</comment>
<evidence type="ECO:0000256" key="10">
    <source>
        <dbReference type="ARBA" id="ARBA00023141"/>
    </source>
</evidence>
<reference evidence="19 20" key="1">
    <citation type="submission" date="2023-06" db="EMBL/GenBank/DDBJ databases">
        <title>Alteromonas sp. ASW11-36 isolated from intertidal sand.</title>
        <authorList>
            <person name="Li Y."/>
        </authorList>
    </citation>
    <scope>NUCLEOTIDE SEQUENCE [LARGE SCALE GENOMIC DNA]</scope>
    <source>
        <strain evidence="19 20">ASW11-36</strain>
    </source>
</reference>
<dbReference type="InterPro" id="IPR013785">
    <property type="entry name" value="Aldolase_TIM"/>
</dbReference>
<evidence type="ECO:0000256" key="1">
    <source>
        <dbReference type="ARBA" id="ARBA00001164"/>
    </source>
</evidence>
<evidence type="ECO:0000313" key="20">
    <source>
        <dbReference type="Proteomes" id="UP001234343"/>
    </source>
</evidence>
<comment type="pathway">
    <text evidence="3 16">Amino-acid biosynthesis; L-tryptophan biosynthesis; L-tryptophan from chorismate: step 3/5.</text>
</comment>
<dbReference type="EC" id="5.3.1.24" evidence="16"/>
<dbReference type="Gene3D" id="3.20.20.70">
    <property type="entry name" value="Aldolase class I"/>
    <property type="match status" value="2"/>
</dbReference>
<protein>
    <recommendedName>
        <fullName evidence="15 16">Multifunctional fusion protein</fullName>
    </recommendedName>
    <domain>
        <recommendedName>
            <fullName evidence="15">Indole-3-glycerol phosphate synthase</fullName>
            <shortName evidence="15">IGPS</shortName>
            <ecNumber evidence="15">4.1.1.48</ecNumber>
        </recommendedName>
    </domain>
    <domain>
        <recommendedName>
            <fullName evidence="16">N-(5'-phosphoribosyl)anthranilate isomerase</fullName>
            <shortName evidence="16">PRAI</shortName>
            <ecNumber evidence="16">5.3.1.24</ecNumber>
        </recommendedName>
    </domain>
</protein>
<comment type="similarity">
    <text evidence="5">In the N-terminal section; belongs to the TrpC family.</text>
</comment>
<evidence type="ECO:0000256" key="14">
    <source>
        <dbReference type="ARBA" id="ARBA00025592"/>
    </source>
</evidence>
<proteinExistence type="inferred from homology"/>
<dbReference type="Proteomes" id="UP001234343">
    <property type="component" value="Unassembled WGS sequence"/>
</dbReference>
<comment type="catalytic activity">
    <reaction evidence="1 16">
        <text>N-(5-phospho-beta-D-ribosyl)anthranilate = 1-(2-carboxyphenylamino)-1-deoxy-D-ribulose 5-phosphate</text>
        <dbReference type="Rhea" id="RHEA:21540"/>
        <dbReference type="ChEBI" id="CHEBI:18277"/>
        <dbReference type="ChEBI" id="CHEBI:58613"/>
        <dbReference type="EC" id="5.3.1.24"/>
    </reaction>
</comment>
<comment type="similarity">
    <text evidence="6">In the C-terminal section; belongs to the TrpF family.</text>
</comment>
<keyword evidence="8 15" id="KW-0210">Decarboxylase</keyword>
<evidence type="ECO:0000256" key="7">
    <source>
        <dbReference type="ARBA" id="ARBA00022605"/>
    </source>
</evidence>
<evidence type="ECO:0000256" key="6">
    <source>
        <dbReference type="ARBA" id="ARBA00009847"/>
    </source>
</evidence>
<keyword evidence="11 16" id="KW-0413">Isomerase</keyword>
<accession>A0ABT7SUJ5</accession>
<evidence type="ECO:0000256" key="15">
    <source>
        <dbReference type="HAMAP-Rule" id="MF_00134"/>
    </source>
</evidence>
<evidence type="ECO:0000256" key="2">
    <source>
        <dbReference type="ARBA" id="ARBA00001633"/>
    </source>
</evidence>
<evidence type="ECO:0000256" key="13">
    <source>
        <dbReference type="ARBA" id="ARBA00023268"/>
    </source>
</evidence>
<dbReference type="Pfam" id="PF00218">
    <property type="entry name" value="IGPS"/>
    <property type="match status" value="1"/>
</dbReference>
<keyword evidence="12 15" id="KW-0456">Lyase</keyword>
<dbReference type="GO" id="GO:0004425">
    <property type="term" value="F:indole-3-glycerol-phosphate synthase activity"/>
    <property type="evidence" value="ECO:0007669"/>
    <property type="project" value="UniProtKB-EC"/>
</dbReference>
<sequence>MANVLEKIVIDKRSEIAARKQTFPLDAFISDLQPSKKSFFGALSGPDAAFILECKKASPSKGLIRENFDLDEIIAAYQPYAACISVLTDEKYFQGKFEYLEYVAKHVEQPVINKDFFVDEYQVHLGRYHGADAILLMLSVLTDDEYRALRNVASQYQMDVLTEVSNEEEMQRAIALEANIIGINNRNLRDLSTDLATTERLVPMLENVSFPHVVISESGIYSQADVRRLSHVSDGFLVGSALMAESDLAQAVKNLIYPQVKVCGITDVATAQFLADSPVRYAGLIFASQSKRAVEIERAKEIVAAAKLNYVGVFVDQSPELIVEYADALKLSAVQLHGNESTTMIRALREQLPSSCQIWKAIGIEADTQTIETLPQALRDSKDPLWSVVDKILVDCKVGAQSGGTGQQFDWQLVKDMVNHPRLVLAGGIGPDSAVHASQTGVALIDVNSGVEDAPGQKNEQQLSQLFAALRAY</sequence>
<keyword evidence="9 15" id="KW-0822">Tryptophan biosynthesis</keyword>
<keyword evidence="20" id="KW-1185">Reference proteome</keyword>
<comment type="pathway">
    <text evidence="4 15">Amino-acid biosynthesis; L-tryptophan biosynthesis; L-tryptophan from chorismate: step 4/5.</text>
</comment>
<keyword evidence="13" id="KW-0511">Multifunctional enzyme</keyword>
<dbReference type="InterPro" id="IPR001240">
    <property type="entry name" value="PRAI_dom"/>
</dbReference>